<dbReference type="Gene3D" id="3.10.450.40">
    <property type="match status" value="1"/>
</dbReference>
<protein>
    <recommendedName>
        <fullName evidence="8">Amine oxidase</fullName>
        <ecNumber evidence="8">1.4.3.-</ecNumber>
    </recommendedName>
</protein>
<evidence type="ECO:0000256" key="5">
    <source>
        <dbReference type="ARBA" id="ARBA00023008"/>
    </source>
</evidence>
<evidence type="ECO:0000259" key="11">
    <source>
        <dbReference type="Pfam" id="PF02728"/>
    </source>
</evidence>
<dbReference type="EMBL" id="CP087164">
    <property type="protein sequence ID" value="UGS36391.1"/>
    <property type="molecule type" value="Genomic_DNA"/>
</dbReference>
<dbReference type="InterPro" id="IPR036460">
    <property type="entry name" value="Cu_amine_oxidase_C_sf"/>
</dbReference>
<keyword evidence="2 8" id="KW-0479">Metal-binding</keyword>
<accession>A0A9E7C0H8</accession>
<dbReference type="GO" id="GO:0009308">
    <property type="term" value="P:amine metabolic process"/>
    <property type="evidence" value="ECO:0007669"/>
    <property type="project" value="UniProtKB-UniRule"/>
</dbReference>
<dbReference type="Proteomes" id="UP001162834">
    <property type="component" value="Chromosome"/>
</dbReference>
<comment type="PTM">
    <text evidence="7 8">Topaquinone (TPQ) is generated by copper-dependent autoxidation of a specific tyrosyl residue.</text>
</comment>
<evidence type="ECO:0000256" key="2">
    <source>
        <dbReference type="ARBA" id="ARBA00022723"/>
    </source>
</evidence>
<proteinExistence type="inferred from homology"/>
<dbReference type="PANTHER" id="PTHR10638">
    <property type="entry name" value="COPPER AMINE OXIDASE"/>
    <property type="match status" value="1"/>
</dbReference>
<comment type="cofactor">
    <cofactor evidence="8">
        <name>Cu cation</name>
        <dbReference type="ChEBI" id="CHEBI:23378"/>
    </cofactor>
    <text evidence="8">Contains 1 topaquinone per subunit.</text>
</comment>
<dbReference type="InterPro" id="IPR015798">
    <property type="entry name" value="Cu_amine_oxidase_C"/>
</dbReference>
<dbReference type="PANTHER" id="PTHR10638:SF41">
    <property type="entry name" value="AMINE OXIDASE"/>
    <property type="match status" value="1"/>
</dbReference>
<reference evidence="12" key="1">
    <citation type="journal article" date="2022" name="Int. J. Syst. Evol. Microbiol.">
        <title>Pseudomonas aegrilactucae sp. nov. and Pseudomonas morbosilactucae sp. nov., pathogens causing bacterial rot of lettuce in Japan.</title>
        <authorList>
            <person name="Sawada H."/>
            <person name="Fujikawa T."/>
            <person name="Satou M."/>
        </authorList>
    </citation>
    <scope>NUCLEOTIDE SEQUENCE</scope>
    <source>
        <strain evidence="12">0166_1</strain>
    </source>
</reference>
<feature type="modified residue" description="2',4',5'-topaquinone" evidence="7">
    <location>
        <position position="294"/>
    </location>
</feature>
<gene>
    <name evidence="12" type="primary">maoI_2</name>
    <name evidence="12" type="ORF">DSM104329_02795</name>
</gene>
<keyword evidence="3 6" id="KW-0801">TPQ</keyword>
<name>A0A9E7C0H8_9ACTN</name>
<feature type="active site" description="Schiff-base intermediate with substrate; via topaquinone" evidence="6">
    <location>
        <position position="294"/>
    </location>
</feature>
<dbReference type="InterPro" id="IPR049948">
    <property type="entry name" value="Cu_Am_ox_TPQ-bd"/>
</dbReference>
<evidence type="ECO:0000256" key="4">
    <source>
        <dbReference type="ARBA" id="ARBA00023002"/>
    </source>
</evidence>
<dbReference type="SUPFAM" id="SSF49998">
    <property type="entry name" value="Amine oxidase catalytic domain"/>
    <property type="match status" value="1"/>
</dbReference>
<organism evidence="12 13">
    <name type="scientific">Capillimicrobium parvum</name>
    <dbReference type="NCBI Taxonomy" id="2884022"/>
    <lineage>
        <taxon>Bacteria</taxon>
        <taxon>Bacillati</taxon>
        <taxon>Actinomycetota</taxon>
        <taxon>Thermoleophilia</taxon>
        <taxon>Solirubrobacterales</taxon>
        <taxon>Capillimicrobiaceae</taxon>
        <taxon>Capillimicrobium</taxon>
    </lineage>
</organism>
<dbReference type="GO" id="GO:0008131">
    <property type="term" value="F:primary methylamine oxidase activity"/>
    <property type="evidence" value="ECO:0007669"/>
    <property type="project" value="InterPro"/>
</dbReference>
<evidence type="ECO:0000256" key="3">
    <source>
        <dbReference type="ARBA" id="ARBA00022772"/>
    </source>
</evidence>
<keyword evidence="5 8" id="KW-0186">Copper</keyword>
<feature type="active site" description="Proton acceptor" evidence="6">
    <location>
        <position position="210"/>
    </location>
</feature>
<dbReference type="GO" id="GO:0005507">
    <property type="term" value="F:copper ion binding"/>
    <property type="evidence" value="ECO:0007669"/>
    <property type="project" value="InterPro"/>
</dbReference>
<evidence type="ECO:0000256" key="9">
    <source>
        <dbReference type="SAM" id="MobiDB-lite"/>
    </source>
</evidence>
<keyword evidence="13" id="KW-1185">Reference proteome</keyword>
<sequence>MTGWRVLRGVEPQMTEAEFLAIEAAVRRAPAFLRALERRGIEDVALVDVDPVSAGWHGLPEEQGEHQLARVLAYVRPEPGGNAYARPLEGIFGLVDVHSGELVHFEDRDPVALPAERGEFRADRVGPLRDDVRPIHISQPDGPSFAVDGHEVRWQKWRLRVGFSQREGLVLHDLGYEDDGVLRPILRRASYAEMVVPYADPDRFYQAPLDIGEFNAGTMTNSLTLGCDCLGVVHYFDGAWCNADGEPVVVPNAICLHEEDDGMLWKHTDFRTGHVEVRRGRRLVISSVITVGNYEYGFFWYLHQDGIISSEVKATGIVATQAVADGFEPRYGKLVAPNLNAIHHQHVFCVRLDMDLDGGGNSVVEVHTEADPVGPDNPQGNAWRTVARTLRTEGEARRRIDRSARAAGWSRTRRSATRSARRSPTG</sequence>
<dbReference type="InterPro" id="IPR000269">
    <property type="entry name" value="Cu_amine_oxidase"/>
</dbReference>
<evidence type="ECO:0000259" key="10">
    <source>
        <dbReference type="Pfam" id="PF01179"/>
    </source>
</evidence>
<comment type="similarity">
    <text evidence="1 8">Belongs to the copper/topaquinone oxidase family.</text>
</comment>
<dbReference type="Pfam" id="PF02728">
    <property type="entry name" value="Cu_amine_oxidN3"/>
    <property type="match status" value="1"/>
</dbReference>
<keyword evidence="4 8" id="KW-0560">Oxidoreductase</keyword>
<evidence type="ECO:0000256" key="8">
    <source>
        <dbReference type="RuleBase" id="RU000672"/>
    </source>
</evidence>
<evidence type="ECO:0000256" key="1">
    <source>
        <dbReference type="ARBA" id="ARBA00007983"/>
    </source>
</evidence>
<feature type="region of interest" description="Disordered" evidence="9">
    <location>
        <begin position="394"/>
        <end position="426"/>
    </location>
</feature>
<dbReference type="KEGG" id="sbae:DSM104329_02795"/>
<dbReference type="InterPro" id="IPR016182">
    <property type="entry name" value="Cu_amine_oxidase_N-reg"/>
</dbReference>
<evidence type="ECO:0000256" key="7">
    <source>
        <dbReference type="PIRSR" id="PIRSR600269-51"/>
    </source>
</evidence>
<feature type="compositionally biased region" description="Basic and acidic residues" evidence="9">
    <location>
        <begin position="394"/>
        <end position="404"/>
    </location>
</feature>
<dbReference type="EC" id="1.4.3.-" evidence="8"/>
<dbReference type="PROSITE" id="PS01164">
    <property type="entry name" value="COPPER_AMINE_OXID_1"/>
    <property type="match status" value="1"/>
</dbReference>
<dbReference type="Gene3D" id="2.70.98.20">
    <property type="entry name" value="Copper amine oxidase, catalytic domain"/>
    <property type="match status" value="1"/>
</dbReference>
<feature type="domain" description="Copper amine oxidase catalytic" evidence="10">
    <location>
        <begin position="135"/>
        <end position="407"/>
    </location>
</feature>
<feature type="domain" description="Copper amine oxidase N3-terminal" evidence="11">
    <location>
        <begin position="12"/>
        <end position="109"/>
    </location>
</feature>
<evidence type="ECO:0000313" key="13">
    <source>
        <dbReference type="Proteomes" id="UP001162834"/>
    </source>
</evidence>
<dbReference type="InterPro" id="IPR015802">
    <property type="entry name" value="Cu_amine_oxidase_N3"/>
</dbReference>
<evidence type="ECO:0000313" key="12">
    <source>
        <dbReference type="EMBL" id="UGS36391.1"/>
    </source>
</evidence>
<dbReference type="Pfam" id="PF01179">
    <property type="entry name" value="Cu_amine_oxid"/>
    <property type="match status" value="1"/>
</dbReference>
<dbReference type="SUPFAM" id="SSF54416">
    <property type="entry name" value="Amine oxidase N-terminal region"/>
    <property type="match status" value="1"/>
</dbReference>
<dbReference type="AlphaFoldDB" id="A0A9E7C0H8"/>
<dbReference type="GO" id="GO:0048038">
    <property type="term" value="F:quinone binding"/>
    <property type="evidence" value="ECO:0007669"/>
    <property type="project" value="InterPro"/>
</dbReference>
<feature type="compositionally biased region" description="Basic residues" evidence="9">
    <location>
        <begin position="411"/>
        <end position="426"/>
    </location>
</feature>
<evidence type="ECO:0000256" key="6">
    <source>
        <dbReference type="PIRSR" id="PIRSR600269-50"/>
    </source>
</evidence>